<keyword evidence="2" id="KW-1185">Reference proteome</keyword>
<comment type="caution">
    <text evidence="1">The sequence shown here is derived from an EMBL/GenBank/DDBJ whole genome shotgun (WGS) entry which is preliminary data.</text>
</comment>
<name>A0A0C2NDT6_THEKT</name>
<organism evidence="1 2">
    <name type="scientific">Thelohanellus kitauei</name>
    <name type="common">Myxosporean</name>
    <dbReference type="NCBI Taxonomy" id="669202"/>
    <lineage>
        <taxon>Eukaryota</taxon>
        <taxon>Metazoa</taxon>
        <taxon>Cnidaria</taxon>
        <taxon>Myxozoa</taxon>
        <taxon>Myxosporea</taxon>
        <taxon>Bivalvulida</taxon>
        <taxon>Platysporina</taxon>
        <taxon>Myxobolidae</taxon>
        <taxon>Thelohanellus</taxon>
    </lineage>
</organism>
<dbReference type="Proteomes" id="UP000031668">
    <property type="component" value="Unassembled WGS sequence"/>
</dbReference>
<dbReference type="EMBL" id="JWZT01001386">
    <property type="protein sequence ID" value="KII72117.1"/>
    <property type="molecule type" value="Genomic_DNA"/>
</dbReference>
<evidence type="ECO:0000313" key="2">
    <source>
        <dbReference type="Proteomes" id="UP000031668"/>
    </source>
</evidence>
<proteinExistence type="predicted"/>
<sequence length="212" mass="24990">MSEHITPLFLAGSSEDRVKNWQSEPVLSSRLCNVNQILSRSHFGTHLRFLKPRSNAVLRLHHNMFIFPRRVSKSLSNEILNRVANAGLSSVTTIKRLTKLLLKYERARYIRVASKYFNRITIWFKQQFQDMNQLKRFVSFLRHHWNSERKPIERPLAISRISIIFCLDISKNVFLNIDSISTIFFNIISLPCFETKQTSRRPPHVRIRTPVD</sequence>
<evidence type="ECO:0000313" key="1">
    <source>
        <dbReference type="EMBL" id="KII72117.1"/>
    </source>
</evidence>
<dbReference type="AlphaFoldDB" id="A0A0C2NDT6"/>
<accession>A0A0C2NDT6</accession>
<gene>
    <name evidence="1" type="ORF">RF11_12276</name>
</gene>
<reference evidence="1 2" key="1">
    <citation type="journal article" date="2014" name="Genome Biol. Evol.">
        <title>The genome of the myxosporean Thelohanellus kitauei shows adaptations to nutrient acquisition within its fish host.</title>
        <authorList>
            <person name="Yang Y."/>
            <person name="Xiong J."/>
            <person name="Zhou Z."/>
            <person name="Huo F."/>
            <person name="Miao W."/>
            <person name="Ran C."/>
            <person name="Liu Y."/>
            <person name="Zhang J."/>
            <person name="Feng J."/>
            <person name="Wang M."/>
            <person name="Wang M."/>
            <person name="Wang L."/>
            <person name="Yao B."/>
        </authorList>
    </citation>
    <scope>NUCLEOTIDE SEQUENCE [LARGE SCALE GENOMIC DNA]</scope>
    <source>
        <strain evidence="1">Wuqing</strain>
    </source>
</reference>
<protein>
    <submittedName>
        <fullName evidence="1">Uncharacterized protein</fullName>
    </submittedName>
</protein>